<dbReference type="EMBL" id="GEBQ01013828">
    <property type="protein sequence ID" value="JAT26149.1"/>
    <property type="molecule type" value="Transcribed_RNA"/>
</dbReference>
<accession>A0A1B6LRD1</accession>
<protein>
    <submittedName>
        <fullName evidence="1">Uncharacterized protein</fullName>
    </submittedName>
</protein>
<feature type="non-terminal residue" evidence="1">
    <location>
        <position position="1"/>
    </location>
</feature>
<reference evidence="1" key="1">
    <citation type="submission" date="2015-11" db="EMBL/GenBank/DDBJ databases">
        <title>De novo transcriptome assembly of four potential Pierce s Disease insect vectors from Arizona vineyards.</title>
        <authorList>
            <person name="Tassone E.E."/>
        </authorList>
    </citation>
    <scope>NUCLEOTIDE SEQUENCE</scope>
</reference>
<sequence>TPSEETIKDHGRCKGGNILIPFQRYGTTCIIIEYSVCNTEANLEKYVSASFHDLVNASRLFSIKVKSFDYIEKVLYLAIGISGSKVLVKHRLESVKENLDLATI</sequence>
<name>A0A1B6LRD1_9HEMI</name>
<organism evidence="1">
    <name type="scientific">Graphocephala atropunctata</name>
    <dbReference type="NCBI Taxonomy" id="36148"/>
    <lineage>
        <taxon>Eukaryota</taxon>
        <taxon>Metazoa</taxon>
        <taxon>Ecdysozoa</taxon>
        <taxon>Arthropoda</taxon>
        <taxon>Hexapoda</taxon>
        <taxon>Insecta</taxon>
        <taxon>Pterygota</taxon>
        <taxon>Neoptera</taxon>
        <taxon>Paraneoptera</taxon>
        <taxon>Hemiptera</taxon>
        <taxon>Auchenorrhyncha</taxon>
        <taxon>Membracoidea</taxon>
        <taxon>Cicadellidae</taxon>
        <taxon>Cicadellinae</taxon>
        <taxon>Cicadellini</taxon>
        <taxon>Graphocephala</taxon>
    </lineage>
</organism>
<evidence type="ECO:0000313" key="1">
    <source>
        <dbReference type="EMBL" id="JAT26149.1"/>
    </source>
</evidence>
<gene>
    <name evidence="1" type="ORF">g.210</name>
</gene>
<dbReference type="AlphaFoldDB" id="A0A1B6LRD1"/>
<proteinExistence type="predicted"/>